<dbReference type="CDD" id="cd22437">
    <property type="entry name" value="KH-I_BTR1_rpt2"/>
    <property type="match status" value="1"/>
</dbReference>
<organism evidence="4">
    <name type="scientific">Tetraselmis chuii</name>
    <dbReference type="NCBI Taxonomy" id="63592"/>
    <lineage>
        <taxon>Eukaryota</taxon>
        <taxon>Viridiplantae</taxon>
        <taxon>Chlorophyta</taxon>
        <taxon>core chlorophytes</taxon>
        <taxon>Chlorodendrophyceae</taxon>
        <taxon>Chlorodendrales</taxon>
        <taxon>Chlorodendraceae</taxon>
        <taxon>Tetraselmis</taxon>
    </lineage>
</organism>
<evidence type="ECO:0000256" key="2">
    <source>
        <dbReference type="PROSITE-ProRule" id="PRU00117"/>
    </source>
</evidence>
<dbReference type="SMART" id="SM00322">
    <property type="entry name" value="KH"/>
    <property type="match status" value="3"/>
</dbReference>
<dbReference type="PROSITE" id="PS50084">
    <property type="entry name" value="KH_TYPE_1"/>
    <property type="match status" value="3"/>
</dbReference>
<name>A0A7S1T6P6_9CHLO</name>
<keyword evidence="2" id="KW-0694">RNA-binding</keyword>
<dbReference type="GO" id="GO:0003723">
    <property type="term" value="F:RNA binding"/>
    <property type="evidence" value="ECO:0007669"/>
    <property type="project" value="UniProtKB-UniRule"/>
</dbReference>
<proteinExistence type="predicted"/>
<feature type="domain" description="K Homology" evidence="3">
    <location>
        <begin position="24"/>
        <end position="97"/>
    </location>
</feature>
<reference evidence="4" key="1">
    <citation type="submission" date="2021-01" db="EMBL/GenBank/DDBJ databases">
        <authorList>
            <person name="Corre E."/>
            <person name="Pelletier E."/>
            <person name="Niang G."/>
            <person name="Scheremetjew M."/>
            <person name="Finn R."/>
            <person name="Kale V."/>
            <person name="Holt S."/>
            <person name="Cochrane G."/>
            <person name="Meng A."/>
            <person name="Brown T."/>
            <person name="Cohen L."/>
        </authorList>
    </citation>
    <scope>NUCLEOTIDE SEQUENCE</scope>
    <source>
        <strain evidence="4">PLY429</strain>
    </source>
</reference>
<dbReference type="PANTHER" id="PTHR10288">
    <property type="entry name" value="KH DOMAIN CONTAINING RNA BINDING PROTEIN"/>
    <property type="match status" value="1"/>
</dbReference>
<keyword evidence="1" id="KW-0677">Repeat</keyword>
<feature type="domain" description="K Homology" evidence="3">
    <location>
        <begin position="118"/>
        <end position="191"/>
    </location>
</feature>
<accession>A0A7S1T6P6</accession>
<evidence type="ECO:0000313" key="4">
    <source>
        <dbReference type="EMBL" id="CAD9219747.1"/>
    </source>
</evidence>
<dbReference type="InterPro" id="IPR004087">
    <property type="entry name" value="KH_dom"/>
</dbReference>
<evidence type="ECO:0000256" key="1">
    <source>
        <dbReference type="ARBA" id="ARBA00022737"/>
    </source>
</evidence>
<dbReference type="InterPro" id="IPR036612">
    <property type="entry name" value="KH_dom_type_1_sf"/>
</dbReference>
<dbReference type="AlphaFoldDB" id="A0A7S1T6P6"/>
<dbReference type="Pfam" id="PF00013">
    <property type="entry name" value="KH_1"/>
    <property type="match status" value="3"/>
</dbReference>
<sequence length="353" mass="36260">MDMGATAEAVAAEVGAEAGGAKTTRVSVKCLVSNSAAGSIIGKGGATIAELQQSSNTRIQLSQAAEHFPGTSDRMLLTTGGISDVLTALHLMFAKLNADAAAQKAAASGGAVAVDAEETLPLRMVVPAQACGGIIGKGGANVRHFIEDSGAGITLSHQEQQFPGVSERVITLVGKLEQQLRATALILTKMAEDSHYDPDAVPMQYALPHPGMHHHPVHAMPGVGTGRGATAAPPPPHNPYAMHMPQAGGHMGGGGSGRAHVQMAGYGGPLEKILGVADEHVGVIVGKGGRALQELQQVASVRVALSSRGEFLPGTNQRMLTISGYPQNIALAERMIEDKIAEAARLAVQRTAS</sequence>
<dbReference type="SUPFAM" id="SSF54791">
    <property type="entry name" value="Eukaryotic type KH-domain (KH-domain type I)"/>
    <property type="match status" value="3"/>
</dbReference>
<dbReference type="EMBL" id="HBGG01038961">
    <property type="protein sequence ID" value="CAD9219747.1"/>
    <property type="molecule type" value="Transcribed_RNA"/>
</dbReference>
<dbReference type="InterPro" id="IPR004088">
    <property type="entry name" value="KH_dom_type_1"/>
</dbReference>
<evidence type="ECO:0000259" key="3">
    <source>
        <dbReference type="SMART" id="SM00322"/>
    </source>
</evidence>
<dbReference type="Gene3D" id="3.30.1370.10">
    <property type="entry name" value="K Homology domain, type 1"/>
    <property type="match status" value="3"/>
</dbReference>
<gene>
    <name evidence="4" type="ORF">TCHU04912_LOCUS20033</name>
</gene>
<feature type="domain" description="K Homology" evidence="3">
    <location>
        <begin position="268"/>
        <end position="341"/>
    </location>
</feature>
<protein>
    <recommendedName>
        <fullName evidence="3">K Homology domain-containing protein</fullName>
    </recommendedName>
</protein>